<feature type="transmembrane region" description="Helical" evidence="2">
    <location>
        <begin position="207"/>
        <end position="229"/>
    </location>
</feature>
<dbReference type="Pfam" id="PF13738">
    <property type="entry name" value="Pyr_redox_3"/>
    <property type="match status" value="1"/>
</dbReference>
<gene>
    <name evidence="3" type="ORF">ACHAW5_002689</name>
</gene>
<dbReference type="AlphaFoldDB" id="A0ABD3N1D3"/>
<dbReference type="PANTHER" id="PTHR43539:SF78">
    <property type="entry name" value="FLAVIN-CONTAINING MONOOXYGENASE"/>
    <property type="match status" value="1"/>
</dbReference>
<evidence type="ECO:0000313" key="3">
    <source>
        <dbReference type="EMBL" id="KAL3769914.1"/>
    </source>
</evidence>
<keyword evidence="2" id="KW-1133">Transmembrane helix</keyword>
<organism evidence="3 4">
    <name type="scientific">Stephanodiscus triporus</name>
    <dbReference type="NCBI Taxonomy" id="2934178"/>
    <lineage>
        <taxon>Eukaryota</taxon>
        <taxon>Sar</taxon>
        <taxon>Stramenopiles</taxon>
        <taxon>Ochrophyta</taxon>
        <taxon>Bacillariophyta</taxon>
        <taxon>Coscinodiscophyceae</taxon>
        <taxon>Thalassiosirophycidae</taxon>
        <taxon>Stephanodiscales</taxon>
        <taxon>Stephanodiscaceae</taxon>
        <taxon>Stephanodiscus</taxon>
    </lineage>
</organism>
<feature type="transmembrane region" description="Helical" evidence="2">
    <location>
        <begin position="163"/>
        <end position="187"/>
    </location>
</feature>
<dbReference type="InterPro" id="IPR050982">
    <property type="entry name" value="Auxin_biosynth/cation_transpt"/>
</dbReference>
<reference evidence="3 4" key="1">
    <citation type="submission" date="2024-10" db="EMBL/GenBank/DDBJ databases">
        <title>Updated reference genomes for cyclostephanoid diatoms.</title>
        <authorList>
            <person name="Roberts W.R."/>
            <person name="Alverson A.J."/>
        </authorList>
    </citation>
    <scope>NUCLEOTIDE SEQUENCE [LARGE SCALE GENOMIC DNA]</scope>
    <source>
        <strain evidence="3 4">AJA276-08</strain>
    </source>
</reference>
<dbReference type="GO" id="GO:0016491">
    <property type="term" value="F:oxidoreductase activity"/>
    <property type="evidence" value="ECO:0007669"/>
    <property type="project" value="UniProtKB-KW"/>
</dbReference>
<accession>A0ABD3N1D3</accession>
<keyword evidence="4" id="KW-1185">Reference proteome</keyword>
<dbReference type="SUPFAM" id="SSF51905">
    <property type="entry name" value="FAD/NAD(P)-binding domain"/>
    <property type="match status" value="1"/>
</dbReference>
<dbReference type="PRINTS" id="PR00368">
    <property type="entry name" value="FADPNR"/>
</dbReference>
<dbReference type="PANTHER" id="PTHR43539">
    <property type="entry name" value="FLAVIN-BINDING MONOOXYGENASE-LIKE PROTEIN (AFU_ORTHOLOGUE AFUA_4G09220)"/>
    <property type="match status" value="1"/>
</dbReference>
<protein>
    <submittedName>
        <fullName evidence="3">Uncharacterized protein</fullName>
    </submittedName>
</protein>
<evidence type="ECO:0000256" key="1">
    <source>
        <dbReference type="ARBA" id="ARBA00023002"/>
    </source>
</evidence>
<proteinExistence type="predicted"/>
<sequence>MRLVVDNFHAHDAVEVGVSMMRLALQGLDTYVHYRIVGELATTFGRGDDDHNDKSSSSSSSSSLMGVLFAIWIAHATANQLFRCSTASVVVRTWHSLTAATNDVHGGGVVDVVDRGGDRDVDRKDDDFVVRQLLRRDRVGDELRGRMGAASDYVDKVVRLETAIAMLSAFFMVGLGEVPLGAIWTSMSTSTGCLESRGIIQDGGERMTSAVVYAWLLWSLLYAVWATFLKSGHRRRSTEEARSHGADSITMDRLGSILHVLDLGVMIKIGAHELPPYRRQMMLLACTMLTGKAFFRSMRYPKVIQKSLSVVEFATKLAILRLLTDSSPDATMISSVLAIAWVVWVVFNPVPTPCEIDASYRRSDTKNDVADAVFLGHPALLSDAWALWLLPYPLEKRWRAPWWTWPLWPVHYLVGWYVCNYRRKLFGDAAAFFCCDDNRYGRTRMQNWVASHFGRHFVTHPRKVKANIEACARHAEKLGVKVLCLGALNKSESINGGGVGVVKALGPNRRLSVIHGNHLTAAAVVQTISQCFGDRKVKLFLTGASSKVGWAVAQALRDRHGYDVLCHSTDPGRRKYFEKNGFAAASTLAEGSAHSHFWIVGKYDVNVCKWIPQHAVAIVFSVPHPLETRQDLRIIEAGTLHMDLSRLDRPRVFTNKLKANEIFACHAAGVVAVSRLKQRKVLRIDEVGPVDPNEMDSWLDDAKRIGFVVPQYHSVFELDPRNLGDKPPVVIVGGGPSGLSVAAYLSQKRIPHILLEAENDPNVFGSWARHFKGLEITTQKKWCNLPGFSMSDKEFPNETVTAEEYQRYLKQYVHRFSINICRGATVISVEKGTETNPYLVKYHEQNGSVTTRAAWSVVVATGKHRIPRINTGDDIVSKLNTFGIPHFHSTEMCDDESWSRAIQAAQVGRLCLIGFGNSAADLATMILQRCKSDDSASGVKTTIHVAARTIPPVFPRQYKLLRVDTVGYIMRFLPEFFQDILVKLLWAGIPGSKTCQSAFPSHLKRWRKIEGRVPVIDKHGMLAKGFQSGRLVGHGPISNVIKGRLVHFSDGPSVQSVGAEIDMVILATGYQEECIVEREDRLNGLYKCGFSKSDRFLPLLSISEDAKGIVDDIAVSYCNWQDQSA</sequence>
<evidence type="ECO:0000256" key="2">
    <source>
        <dbReference type="SAM" id="Phobius"/>
    </source>
</evidence>
<dbReference type="InterPro" id="IPR036188">
    <property type="entry name" value="FAD/NAD-bd_sf"/>
</dbReference>
<comment type="caution">
    <text evidence="3">The sequence shown here is derived from an EMBL/GenBank/DDBJ whole genome shotgun (WGS) entry which is preliminary data.</text>
</comment>
<dbReference type="Gene3D" id="3.50.50.60">
    <property type="entry name" value="FAD/NAD(P)-binding domain"/>
    <property type="match status" value="1"/>
</dbReference>
<dbReference type="InterPro" id="IPR036291">
    <property type="entry name" value="NAD(P)-bd_dom_sf"/>
</dbReference>
<dbReference type="EMBL" id="JALLAZ020001643">
    <property type="protein sequence ID" value="KAL3769914.1"/>
    <property type="molecule type" value="Genomic_DNA"/>
</dbReference>
<evidence type="ECO:0000313" key="4">
    <source>
        <dbReference type="Proteomes" id="UP001530315"/>
    </source>
</evidence>
<keyword evidence="2" id="KW-0472">Membrane</keyword>
<keyword evidence="2" id="KW-0812">Transmembrane</keyword>
<dbReference type="Proteomes" id="UP001530315">
    <property type="component" value="Unassembled WGS sequence"/>
</dbReference>
<dbReference type="SUPFAM" id="SSF51735">
    <property type="entry name" value="NAD(P)-binding Rossmann-fold domains"/>
    <property type="match status" value="1"/>
</dbReference>
<keyword evidence="1" id="KW-0560">Oxidoreductase</keyword>
<name>A0ABD3N1D3_9STRA</name>